<comment type="caution">
    <text evidence="2">The sequence shown here is derived from an EMBL/GenBank/DDBJ whole genome shotgun (WGS) entry which is preliminary data.</text>
</comment>
<accession>X1RK20</accession>
<evidence type="ECO:0000259" key="1">
    <source>
        <dbReference type="Pfam" id="PF18753"/>
    </source>
</evidence>
<sequence length="66" mass="7333">MDQNNTPKLYTYCIPYDDGAAPNPFWDICTLVICKPVIRRIAKKGDWVVGIGSKNSPIGNISKHVV</sequence>
<organism evidence="2">
    <name type="scientific">marine sediment metagenome</name>
    <dbReference type="NCBI Taxonomy" id="412755"/>
    <lineage>
        <taxon>unclassified sequences</taxon>
        <taxon>metagenomes</taxon>
        <taxon>ecological metagenomes</taxon>
    </lineage>
</organism>
<dbReference type="EMBL" id="BARW01013551">
    <property type="protein sequence ID" value="GAI81112.1"/>
    <property type="molecule type" value="Genomic_DNA"/>
</dbReference>
<name>X1RK20_9ZZZZ</name>
<proteinExistence type="predicted"/>
<gene>
    <name evidence="2" type="ORF">S12H4_24751</name>
</gene>
<evidence type="ECO:0000313" key="2">
    <source>
        <dbReference type="EMBL" id="GAI81112.1"/>
    </source>
</evidence>
<dbReference type="AlphaFoldDB" id="X1RK20"/>
<reference evidence="2" key="1">
    <citation type="journal article" date="2014" name="Front. Microbiol.">
        <title>High frequency of phylogenetically diverse reductive dehalogenase-homologous genes in deep subseafloor sedimentary metagenomes.</title>
        <authorList>
            <person name="Kawai M."/>
            <person name="Futagami T."/>
            <person name="Toyoda A."/>
            <person name="Takaki Y."/>
            <person name="Nishi S."/>
            <person name="Hori S."/>
            <person name="Arai W."/>
            <person name="Tsubouchi T."/>
            <person name="Morono Y."/>
            <person name="Uchiyama I."/>
            <person name="Ito T."/>
            <person name="Fujiyama A."/>
            <person name="Inagaki F."/>
            <person name="Takami H."/>
        </authorList>
    </citation>
    <scope>NUCLEOTIDE SEQUENCE</scope>
    <source>
        <strain evidence="2">Expedition CK06-06</strain>
    </source>
</reference>
<feature type="domain" description="Nucleotide modification associated" evidence="1">
    <location>
        <begin position="7"/>
        <end position="66"/>
    </location>
</feature>
<protein>
    <recommendedName>
        <fullName evidence="1">Nucleotide modification associated domain-containing protein</fullName>
    </recommendedName>
</protein>
<feature type="non-terminal residue" evidence="2">
    <location>
        <position position="66"/>
    </location>
</feature>
<dbReference type="Pfam" id="PF18753">
    <property type="entry name" value="Nmad2"/>
    <property type="match status" value="1"/>
</dbReference>
<dbReference type="InterPro" id="IPR041180">
    <property type="entry name" value="Nmad2"/>
</dbReference>